<gene>
    <name evidence="1" type="ORF">SAMN04488569_101040</name>
</gene>
<dbReference type="Pfam" id="PF06338">
    <property type="entry name" value="ComK"/>
    <property type="match status" value="1"/>
</dbReference>
<protein>
    <submittedName>
        <fullName evidence="1">ComK protein</fullName>
    </submittedName>
</protein>
<dbReference type="RefSeq" id="WP_091896495.1">
    <property type="nucleotide sequence ID" value="NZ_FOSJ01000010.1"/>
</dbReference>
<organism evidence="1 2">
    <name type="scientific">Marinilactibacillus piezotolerans</name>
    <dbReference type="NCBI Taxonomy" id="258723"/>
    <lineage>
        <taxon>Bacteria</taxon>
        <taxon>Bacillati</taxon>
        <taxon>Bacillota</taxon>
        <taxon>Bacilli</taxon>
        <taxon>Lactobacillales</taxon>
        <taxon>Carnobacteriaceae</taxon>
        <taxon>Marinilactibacillus</taxon>
    </lineage>
</organism>
<dbReference type="GO" id="GO:0030420">
    <property type="term" value="P:establishment of competence for transformation"/>
    <property type="evidence" value="ECO:0007669"/>
    <property type="project" value="InterPro"/>
</dbReference>
<sequence>MEQTKKILYDLQNTICTNMRMPGDKIEDSPSIYRTSATTFQICSEELKKYIDQAIPLKKIIVDSETLYVCDISNLADSDYNSLVFQYRGDVLKSKETTTQIMQSYFNDHVPYSTIQNLGRVININRKCPYVAGTIVFVPDKGPSKQNVNWIGLHHLKNYSSYKDKTLLSFVHHHELIINLNIKNVHKLFDQAIRLYLVELQISREWQLLFAPTQNFDTDTLLQRKTRTKMTGADAPSPIGWHTKLVYSLSYKMVTLTLGEDDPYLEDIKEAFSLIEDEIET</sequence>
<dbReference type="Proteomes" id="UP000199589">
    <property type="component" value="Unassembled WGS sequence"/>
</dbReference>
<keyword evidence="2" id="KW-1185">Reference proteome</keyword>
<accession>A0A1I3WWH0</accession>
<name>A0A1I3WWH0_9LACT</name>
<proteinExistence type="predicted"/>
<dbReference type="EMBL" id="FOSJ01000010">
    <property type="protein sequence ID" value="SFK11277.1"/>
    <property type="molecule type" value="Genomic_DNA"/>
</dbReference>
<evidence type="ECO:0000313" key="2">
    <source>
        <dbReference type="Proteomes" id="UP000199589"/>
    </source>
</evidence>
<dbReference type="OrthoDB" id="2155584at2"/>
<dbReference type="InterPro" id="IPR010461">
    <property type="entry name" value="ComK"/>
</dbReference>
<reference evidence="2" key="1">
    <citation type="submission" date="2016-10" db="EMBL/GenBank/DDBJ databases">
        <authorList>
            <person name="Varghese N."/>
            <person name="Submissions S."/>
        </authorList>
    </citation>
    <scope>NUCLEOTIDE SEQUENCE [LARGE SCALE GENOMIC DNA]</scope>
    <source>
        <strain evidence="2">DSM 16108</strain>
    </source>
</reference>
<dbReference type="AlphaFoldDB" id="A0A1I3WWH0"/>
<evidence type="ECO:0000313" key="1">
    <source>
        <dbReference type="EMBL" id="SFK11277.1"/>
    </source>
</evidence>